<comment type="similarity">
    <text evidence="3 10">Belongs to the peptidase S54 family.</text>
</comment>
<evidence type="ECO:0000313" key="14">
    <source>
        <dbReference type="Proteomes" id="UP000275078"/>
    </source>
</evidence>
<dbReference type="Pfam" id="PF01694">
    <property type="entry name" value="Rhomboid"/>
    <property type="match status" value="1"/>
</dbReference>
<dbReference type="STRING" id="1160509.A0A3N4IP62"/>
<dbReference type="AlphaFoldDB" id="A0A3N4IP62"/>
<dbReference type="InterPro" id="IPR035952">
    <property type="entry name" value="Rhomboid-like_sf"/>
</dbReference>
<keyword evidence="4 10" id="KW-0645">Protease</keyword>
<keyword evidence="9 10" id="KW-0472">Membrane</keyword>
<proteinExistence type="inferred from homology"/>
<dbReference type="Proteomes" id="UP000275078">
    <property type="component" value="Unassembled WGS sequence"/>
</dbReference>
<evidence type="ECO:0000256" key="3">
    <source>
        <dbReference type="ARBA" id="ARBA00009045"/>
    </source>
</evidence>
<reference evidence="13 14" key="1">
    <citation type="journal article" date="2018" name="Nat. Ecol. Evol.">
        <title>Pezizomycetes genomes reveal the molecular basis of ectomycorrhizal truffle lifestyle.</title>
        <authorList>
            <person name="Murat C."/>
            <person name="Payen T."/>
            <person name="Noel B."/>
            <person name="Kuo A."/>
            <person name="Morin E."/>
            <person name="Chen J."/>
            <person name="Kohler A."/>
            <person name="Krizsan K."/>
            <person name="Balestrini R."/>
            <person name="Da Silva C."/>
            <person name="Montanini B."/>
            <person name="Hainaut M."/>
            <person name="Levati E."/>
            <person name="Barry K.W."/>
            <person name="Belfiori B."/>
            <person name="Cichocki N."/>
            <person name="Clum A."/>
            <person name="Dockter R.B."/>
            <person name="Fauchery L."/>
            <person name="Guy J."/>
            <person name="Iotti M."/>
            <person name="Le Tacon F."/>
            <person name="Lindquist E.A."/>
            <person name="Lipzen A."/>
            <person name="Malagnac F."/>
            <person name="Mello A."/>
            <person name="Molinier V."/>
            <person name="Miyauchi S."/>
            <person name="Poulain J."/>
            <person name="Riccioni C."/>
            <person name="Rubini A."/>
            <person name="Sitrit Y."/>
            <person name="Splivallo R."/>
            <person name="Traeger S."/>
            <person name="Wang M."/>
            <person name="Zifcakova L."/>
            <person name="Wipf D."/>
            <person name="Zambonelli A."/>
            <person name="Paolocci F."/>
            <person name="Nowrousian M."/>
            <person name="Ottonello S."/>
            <person name="Baldrian P."/>
            <person name="Spatafora J.W."/>
            <person name="Henrissat B."/>
            <person name="Nagy L.G."/>
            <person name="Aury J.M."/>
            <person name="Wincker P."/>
            <person name="Grigoriev I.V."/>
            <person name="Bonfante P."/>
            <person name="Martin F.M."/>
        </authorList>
    </citation>
    <scope>NUCLEOTIDE SEQUENCE [LARGE SCALE GENOMIC DNA]</scope>
    <source>
        <strain evidence="13 14">RN42</strain>
    </source>
</reference>
<dbReference type="PANTHER" id="PTHR22936:SF69">
    <property type="entry name" value="RHOMBOID-LIKE PROTEIN"/>
    <property type="match status" value="1"/>
</dbReference>
<evidence type="ECO:0000259" key="12">
    <source>
        <dbReference type="Pfam" id="PF01694"/>
    </source>
</evidence>
<evidence type="ECO:0000256" key="4">
    <source>
        <dbReference type="ARBA" id="ARBA00022670"/>
    </source>
</evidence>
<comment type="catalytic activity">
    <reaction evidence="1 10">
        <text>Cleaves type-1 transmembrane domains using a catalytic dyad composed of serine and histidine that are contributed by different transmembrane domains.</text>
        <dbReference type="EC" id="3.4.21.105"/>
    </reaction>
</comment>
<name>A0A3N4IP62_ASCIM</name>
<evidence type="ECO:0000256" key="11">
    <source>
        <dbReference type="SAM" id="MobiDB-lite"/>
    </source>
</evidence>
<dbReference type="InterPro" id="IPR002610">
    <property type="entry name" value="Peptidase_S54_rhomboid-like"/>
</dbReference>
<dbReference type="SUPFAM" id="SSF144091">
    <property type="entry name" value="Rhomboid-like"/>
    <property type="match status" value="1"/>
</dbReference>
<evidence type="ECO:0000256" key="10">
    <source>
        <dbReference type="RuleBase" id="RU362115"/>
    </source>
</evidence>
<feature type="transmembrane region" description="Helical" evidence="10">
    <location>
        <begin position="341"/>
        <end position="357"/>
    </location>
</feature>
<feature type="transmembrane region" description="Helical" evidence="10">
    <location>
        <begin position="284"/>
        <end position="303"/>
    </location>
</feature>
<protein>
    <recommendedName>
        <fullName evidence="10">Rhomboid-type serine protease</fullName>
        <ecNumber evidence="10">3.4.21.105</ecNumber>
    </recommendedName>
</protein>
<evidence type="ECO:0000256" key="7">
    <source>
        <dbReference type="ARBA" id="ARBA00022825"/>
    </source>
</evidence>
<sequence length="516" mass="56476">MSNTDYYGGGGASRPTDHNSPYVDYSNYRPPAEPESPYGDNYNTHGSPYSTQGAVPLQNMNTSYGGGAENYNGVSHSPSAETIPAKHSDPYGDNVPLTDPSFSSSGHNSKHPKTSHRPYATAPIERQSRWKKYLGAWVSYGLFVIQLGVFIGELIKNAQLNGGNPIATKPFNPMIGPSQYVLINMGARFVPCMQNIPDLTDEIQNWPCPNTTGTNADSYRCTLDQLCGMSGVGKDSAGKWAPHQWYRFIVPIFLHGGIIHIAFNMLLQLRLGADMERIIGSIRYFFVYFASGIFGFILGGNFAPNGVASMGASGSLFGIIALVLIDLIYTWKERRSPGKELAILAVEIVFSFALGLLPGLDNFSHIGGFFMGLFLGVAIMHSPEALRKKTGEMDPPYQSVSAGGKHVAFYKDPVGFFKGRKPLWWAWWIVRAIMLALVIVAFSVLLSNFYGARKECKNCKFLSCINVLDWCDVGNLKVVQVPQPVQEDPSGQKISPQQTAKRALELVLAGKVAAGY</sequence>
<organism evidence="13 14">
    <name type="scientific">Ascobolus immersus RN42</name>
    <dbReference type="NCBI Taxonomy" id="1160509"/>
    <lineage>
        <taxon>Eukaryota</taxon>
        <taxon>Fungi</taxon>
        <taxon>Dikarya</taxon>
        <taxon>Ascomycota</taxon>
        <taxon>Pezizomycotina</taxon>
        <taxon>Pezizomycetes</taxon>
        <taxon>Pezizales</taxon>
        <taxon>Ascobolaceae</taxon>
        <taxon>Ascobolus</taxon>
    </lineage>
</organism>
<accession>A0A3N4IP62</accession>
<dbReference type="PANTHER" id="PTHR22936">
    <property type="entry name" value="RHOMBOID-RELATED"/>
    <property type="match status" value="1"/>
</dbReference>
<keyword evidence="6 10" id="KW-0378">Hydrolase</keyword>
<keyword evidence="5 10" id="KW-0812">Transmembrane</keyword>
<evidence type="ECO:0000256" key="8">
    <source>
        <dbReference type="ARBA" id="ARBA00022989"/>
    </source>
</evidence>
<gene>
    <name evidence="13" type="ORF">BJ508DRAFT_300347</name>
</gene>
<keyword evidence="7 10" id="KW-0720">Serine protease</keyword>
<dbReference type="OrthoDB" id="2146116at2759"/>
<dbReference type="EMBL" id="ML119645">
    <property type="protein sequence ID" value="RPA87973.1"/>
    <property type="molecule type" value="Genomic_DNA"/>
</dbReference>
<dbReference type="InterPro" id="IPR022764">
    <property type="entry name" value="Peptidase_S54_rhomboid_dom"/>
</dbReference>
<feature type="region of interest" description="Disordered" evidence="11">
    <location>
        <begin position="1"/>
        <end position="117"/>
    </location>
</feature>
<dbReference type="EC" id="3.4.21.105" evidence="10"/>
<comment type="function">
    <text evidence="10">Serine protease involved in intramembrane proteolysis.</text>
</comment>
<keyword evidence="8 10" id="KW-1133">Transmembrane helix</keyword>
<keyword evidence="14" id="KW-1185">Reference proteome</keyword>
<dbReference type="GO" id="GO:0004252">
    <property type="term" value="F:serine-type endopeptidase activity"/>
    <property type="evidence" value="ECO:0007669"/>
    <property type="project" value="InterPro"/>
</dbReference>
<feature type="domain" description="Peptidase S54 rhomboid" evidence="12">
    <location>
        <begin position="243"/>
        <end position="380"/>
    </location>
</feature>
<feature type="transmembrane region" description="Helical" evidence="10">
    <location>
        <begin position="134"/>
        <end position="155"/>
    </location>
</feature>
<dbReference type="Gene3D" id="1.20.1540.10">
    <property type="entry name" value="Rhomboid-like"/>
    <property type="match status" value="1"/>
</dbReference>
<evidence type="ECO:0000256" key="2">
    <source>
        <dbReference type="ARBA" id="ARBA00004141"/>
    </source>
</evidence>
<feature type="transmembrane region" description="Helical" evidence="10">
    <location>
        <begin position="309"/>
        <end position="329"/>
    </location>
</feature>
<feature type="transmembrane region" description="Helical" evidence="10">
    <location>
        <begin position="245"/>
        <end position="263"/>
    </location>
</feature>
<dbReference type="GO" id="GO:0016020">
    <property type="term" value="C:membrane"/>
    <property type="evidence" value="ECO:0007669"/>
    <property type="project" value="UniProtKB-SubCell"/>
</dbReference>
<comment type="caution">
    <text evidence="10">Lacks conserved residue(s) required for the propagation of feature annotation.</text>
</comment>
<feature type="compositionally biased region" description="Polar residues" evidence="11">
    <location>
        <begin position="41"/>
        <end position="63"/>
    </location>
</feature>
<evidence type="ECO:0000256" key="5">
    <source>
        <dbReference type="ARBA" id="ARBA00022692"/>
    </source>
</evidence>
<comment type="subcellular location">
    <subcellularLocation>
        <location evidence="2 10">Membrane</location>
        <topology evidence="2 10">Multi-pass membrane protein</topology>
    </subcellularLocation>
</comment>
<evidence type="ECO:0000256" key="6">
    <source>
        <dbReference type="ARBA" id="ARBA00022801"/>
    </source>
</evidence>
<dbReference type="GO" id="GO:0006508">
    <property type="term" value="P:proteolysis"/>
    <property type="evidence" value="ECO:0007669"/>
    <property type="project" value="UniProtKB-KW"/>
</dbReference>
<evidence type="ECO:0000256" key="1">
    <source>
        <dbReference type="ARBA" id="ARBA00000156"/>
    </source>
</evidence>
<evidence type="ECO:0000256" key="9">
    <source>
        <dbReference type="ARBA" id="ARBA00023136"/>
    </source>
</evidence>
<feature type="transmembrane region" description="Helical" evidence="10">
    <location>
        <begin position="428"/>
        <end position="450"/>
    </location>
</feature>
<evidence type="ECO:0000313" key="13">
    <source>
        <dbReference type="EMBL" id="RPA87973.1"/>
    </source>
</evidence>